<dbReference type="AlphaFoldDB" id="A0A7T0C1S0"/>
<dbReference type="Pfam" id="PF05643">
    <property type="entry name" value="GNA1162-like"/>
    <property type="match status" value="1"/>
</dbReference>
<accession>A0A7T0C1S0</accession>
<evidence type="ECO:0000313" key="2">
    <source>
        <dbReference type="Proteomes" id="UP000594464"/>
    </source>
</evidence>
<dbReference type="EMBL" id="CP048620">
    <property type="protein sequence ID" value="QPJ64974.1"/>
    <property type="molecule type" value="Genomic_DNA"/>
</dbReference>
<evidence type="ECO:0000313" key="1">
    <source>
        <dbReference type="EMBL" id="QPJ64974.1"/>
    </source>
</evidence>
<name>A0A7T0C1S0_9BACT</name>
<reference evidence="2" key="1">
    <citation type="submission" date="2020-02" db="EMBL/GenBank/DDBJ databases">
        <title>Genomic and physiological characterization of two novel Nitrospinaceae genera.</title>
        <authorList>
            <person name="Mueller A.J."/>
            <person name="Jung M.-Y."/>
            <person name="Strachan C.R."/>
            <person name="Herbold C.W."/>
            <person name="Kirkegaard R.H."/>
            <person name="Daims H."/>
        </authorList>
    </citation>
    <scope>NUCLEOTIDE SEQUENCE [LARGE SCALE GENOMIC DNA]</scope>
</reference>
<dbReference type="InterPro" id="IPR008517">
    <property type="entry name" value="GNA1162-like"/>
</dbReference>
<organism evidence="1 2">
    <name type="scientific">Candidatus Nitrohelix vancouverensis</name>
    <dbReference type="NCBI Taxonomy" id="2705534"/>
    <lineage>
        <taxon>Bacteria</taxon>
        <taxon>Pseudomonadati</taxon>
        <taxon>Nitrospinota/Tectimicrobiota group</taxon>
        <taxon>Nitrospinota</taxon>
        <taxon>Nitrospinia</taxon>
        <taxon>Nitrospinales</taxon>
        <taxon>Nitrospinaceae</taxon>
        <taxon>Candidatus Nitrohelix</taxon>
    </lineage>
</organism>
<dbReference type="KEGG" id="nva:G3M78_06065"/>
<dbReference type="Proteomes" id="UP000594464">
    <property type="component" value="Chromosome"/>
</dbReference>
<dbReference type="Gene3D" id="3.40.50.10610">
    <property type="entry name" value="ABC-type transport auxiliary lipoprotein component"/>
    <property type="match status" value="1"/>
</dbReference>
<protein>
    <submittedName>
        <fullName evidence="1">Uncharacterized protein</fullName>
    </submittedName>
</protein>
<sequence>MNDIVLTLKVLKIHWVIKDLRISFKTGALSTAVLVCMLFLTACGTANVNILQQTEHMEDYPRTVAILPFTLAPENETAEMPQEIFRKVFFGYFSYLGYDDMPLEQVDERLKQFKIGEADLAEITYKQWRTILGVDAVVMGDVSRASNFTGGIHAETTIEAKLSMLDLRTGNMLWDVEHSEMSYSGIAIPSVVTMIQGQIDNADVKRSFYRTAEKFSLKALNELPDPSEFRKTRVALPMITRIETNLKAGAIVEPGDKVLVNMHGQPGLSASFDIGNWRSGIAMKETAAGVYRGEYLFQPGDRVSNAMVIGTLKNPRGVAGKKYFRNALVSTTAGL</sequence>
<proteinExistence type="predicted"/>
<gene>
    <name evidence="1" type="ORF">G3M78_06065</name>
</gene>